<dbReference type="KEGG" id="sliu:111348329"/>
<dbReference type="GO" id="GO:0051033">
    <property type="term" value="F:RNA transmembrane transporter activity"/>
    <property type="evidence" value="ECO:0007669"/>
    <property type="project" value="TreeGrafter"/>
</dbReference>
<dbReference type="OrthoDB" id="416618at2759"/>
<sequence>MARETPWPWRGAQCACAVLALLGAARAADVAIDTKQLTFEETHELVVNSSVEFILNFAPNPGQGVWPIRVWIKTDGGDTSRPLLVTARRRIGAVTWQLPQRSGSSLLYQLERTLCPDDSVDVEKLDENCDSDDPSQSPTGEFSLHVGSSCAAPTRVQLRASFVRDWRLPFRSSTTLVTQQGAPRVHTYQFLPGQSSVRLVVEADDDVCATIAVQNYTCPIAETLEEIEISSLRMTVLRSGAMQLSRSRYPRGFYVVAVVHDSDTACREDDPAEVDWLWEAAILEQLQEHDHTSPPRRKTLTLHVRASLSREQYALGAGVSLAVFVSFYVLFGGLVLAQRLPRWKQLVGPRAVLARKPEEGTRSEIDSSASLSPRRRRRRDSTATFDSSDNSDTDEEETATGTTVVTTIAPPPVGDTATTPPPVGDTATAPPPVTGTDTIQGERAVAVASVGTDPMPPPDEVTMRTDSIVVPAGDDTRRSATEQSTQTSNGIHGLETAEEQGAAPRPFGLPARLRVAGLARRRARVLAARSDRYLYTLYTVGLFYALPVLQFVAAFQIFLNVSGSLDVCYYNFLCAHPVAGLSDFNHVFSNVGYLLLGALFMLQVRRRKMRRKRKPRDEEYGIPAHYGLLSSLGAAMMMVALLSATYHVCPNALNFQFDTAFMYVLAVLCMVKIYQARHPDINARAHATFGVLAVLIFLVVWGVLGGGPLFWSVFTVLHVFTFLLLSLRIYYVGQFRLEKQSLAEAARELASVPARGLRPLYSARLIMLLIANAVNWGFALYGLFVQSADFASHLLAVLLGNTLLYMVVYLCMKLLHGERPRWYAWLYLAAASAAWAPGVYFFVSGSTNWATTPALSRHLNHECRVLQFYDSHDLWHFLSAMALYFTFNVLLTWDDGLAAVKRTEIAVF</sequence>
<comment type="subcellular location">
    <subcellularLocation>
        <location evidence="1">Membrane</location>
        <topology evidence="1">Multi-pass membrane protein</topology>
    </subcellularLocation>
</comment>
<feature type="transmembrane region" description="Helical" evidence="9">
    <location>
        <begin position="686"/>
        <end position="704"/>
    </location>
</feature>
<dbReference type="GO" id="GO:0005886">
    <property type="term" value="C:plasma membrane"/>
    <property type="evidence" value="ECO:0007669"/>
    <property type="project" value="TreeGrafter"/>
</dbReference>
<dbReference type="Proteomes" id="UP000301870">
    <property type="component" value="Chromosome 7"/>
</dbReference>
<keyword evidence="7" id="KW-0325">Glycoprotein</keyword>
<evidence type="ECO:0000256" key="6">
    <source>
        <dbReference type="ARBA" id="ARBA00023136"/>
    </source>
</evidence>
<feature type="region of interest" description="Disordered" evidence="8">
    <location>
        <begin position="356"/>
        <end position="437"/>
    </location>
</feature>
<feature type="transmembrane region" description="Helical" evidence="9">
    <location>
        <begin position="790"/>
        <end position="812"/>
    </location>
</feature>
<keyword evidence="3 9" id="KW-0812">Transmembrane</keyword>
<feature type="compositionally biased region" description="Low complexity" evidence="8">
    <location>
        <begin position="399"/>
        <end position="408"/>
    </location>
</feature>
<dbReference type="GO" id="GO:0003725">
    <property type="term" value="F:double-stranded RNA binding"/>
    <property type="evidence" value="ECO:0007669"/>
    <property type="project" value="TreeGrafter"/>
</dbReference>
<dbReference type="AlphaFoldDB" id="A0A9J7DM37"/>
<evidence type="ECO:0000313" key="11">
    <source>
        <dbReference type="Proteomes" id="UP000301870"/>
    </source>
</evidence>
<accession>A0A9J7DM37</accession>
<evidence type="ECO:0000313" key="12">
    <source>
        <dbReference type="RefSeq" id="XP_022814675.1"/>
    </source>
</evidence>
<dbReference type="PANTHER" id="PTHR12185">
    <property type="entry name" value="SID1 TRANSMEMBRANE FAMILY MEMEBER"/>
    <property type="match status" value="1"/>
</dbReference>
<feature type="transmembrane region" description="Helical" evidence="9">
    <location>
        <begin position="533"/>
        <end position="559"/>
    </location>
</feature>
<feature type="transmembrane region" description="Helical" evidence="9">
    <location>
        <begin position="824"/>
        <end position="843"/>
    </location>
</feature>
<feature type="compositionally biased region" description="Pro residues" evidence="8">
    <location>
        <begin position="409"/>
        <end position="433"/>
    </location>
</feature>
<comment type="similarity">
    <text evidence="2">Belongs to the SID1 family.</text>
</comment>
<keyword evidence="5 9" id="KW-1133">Transmembrane helix</keyword>
<dbReference type="GeneID" id="111348329"/>
<dbReference type="RefSeq" id="XP_022814675.1">
    <property type="nucleotide sequence ID" value="XM_022958907.1"/>
</dbReference>
<dbReference type="CTD" id="100134919"/>
<name>A0A9J7DM37_SPOLT</name>
<feature type="transmembrane region" description="Helical" evidence="9">
    <location>
        <begin position="625"/>
        <end position="646"/>
    </location>
</feature>
<evidence type="ECO:0000256" key="1">
    <source>
        <dbReference type="ARBA" id="ARBA00004141"/>
    </source>
</evidence>
<feature type="transmembrane region" description="Helical" evidence="9">
    <location>
        <begin position="710"/>
        <end position="731"/>
    </location>
</feature>
<keyword evidence="4 10" id="KW-0732">Signal</keyword>
<evidence type="ECO:0000256" key="9">
    <source>
        <dbReference type="SAM" id="Phobius"/>
    </source>
</evidence>
<evidence type="ECO:0000256" key="4">
    <source>
        <dbReference type="ARBA" id="ARBA00022729"/>
    </source>
</evidence>
<keyword evidence="11" id="KW-1185">Reference proteome</keyword>
<organism evidence="11 12">
    <name type="scientific">Spodoptera litura</name>
    <name type="common">Asian cotton leafworm</name>
    <dbReference type="NCBI Taxonomy" id="69820"/>
    <lineage>
        <taxon>Eukaryota</taxon>
        <taxon>Metazoa</taxon>
        <taxon>Ecdysozoa</taxon>
        <taxon>Arthropoda</taxon>
        <taxon>Hexapoda</taxon>
        <taxon>Insecta</taxon>
        <taxon>Pterygota</taxon>
        <taxon>Neoptera</taxon>
        <taxon>Endopterygota</taxon>
        <taxon>Lepidoptera</taxon>
        <taxon>Glossata</taxon>
        <taxon>Ditrysia</taxon>
        <taxon>Noctuoidea</taxon>
        <taxon>Noctuidae</taxon>
        <taxon>Amphipyrinae</taxon>
        <taxon>Spodoptera</taxon>
    </lineage>
</organism>
<feature type="transmembrane region" description="Helical" evidence="9">
    <location>
        <begin position="652"/>
        <end position="674"/>
    </location>
</feature>
<proteinExistence type="inferred from homology"/>
<evidence type="ECO:0000256" key="2">
    <source>
        <dbReference type="ARBA" id="ARBA00006618"/>
    </source>
</evidence>
<dbReference type="Pfam" id="PF13965">
    <property type="entry name" value="SID-1_RNA_chan"/>
    <property type="match status" value="1"/>
</dbReference>
<dbReference type="InterPro" id="IPR025958">
    <property type="entry name" value="SID1_TM_fam"/>
</dbReference>
<feature type="compositionally biased region" description="Acidic residues" evidence="8">
    <location>
        <begin position="389"/>
        <end position="398"/>
    </location>
</feature>
<keyword evidence="6 9" id="KW-0472">Membrane</keyword>
<feature type="transmembrane region" description="Helical" evidence="9">
    <location>
        <begin position="874"/>
        <end position="893"/>
    </location>
</feature>
<feature type="transmembrane region" description="Helical" evidence="9">
    <location>
        <begin position="313"/>
        <end position="337"/>
    </location>
</feature>
<reference evidence="12" key="1">
    <citation type="submission" date="2025-08" db="UniProtKB">
        <authorList>
            <consortium name="RefSeq"/>
        </authorList>
    </citation>
    <scope>IDENTIFICATION</scope>
    <source>
        <strain evidence="12">Ishihara</strain>
        <tissue evidence="12">Whole body</tissue>
    </source>
</reference>
<evidence type="ECO:0000256" key="8">
    <source>
        <dbReference type="SAM" id="MobiDB-lite"/>
    </source>
</evidence>
<dbReference type="GO" id="GO:0005764">
    <property type="term" value="C:lysosome"/>
    <property type="evidence" value="ECO:0007669"/>
    <property type="project" value="TreeGrafter"/>
</dbReference>
<feature type="compositionally biased region" description="Basic and acidic residues" evidence="8">
    <location>
        <begin position="356"/>
        <end position="365"/>
    </location>
</feature>
<feature type="transmembrane region" description="Helical" evidence="9">
    <location>
        <begin position="587"/>
        <end position="604"/>
    </location>
</feature>
<feature type="signal peptide" evidence="10">
    <location>
        <begin position="1"/>
        <end position="27"/>
    </location>
</feature>
<evidence type="ECO:0000256" key="10">
    <source>
        <dbReference type="SAM" id="SignalP"/>
    </source>
</evidence>
<evidence type="ECO:0000256" key="7">
    <source>
        <dbReference type="ARBA" id="ARBA00023180"/>
    </source>
</evidence>
<gene>
    <name evidence="12" type="primary">LOC111348329</name>
</gene>
<evidence type="ECO:0000256" key="3">
    <source>
        <dbReference type="ARBA" id="ARBA00022692"/>
    </source>
</evidence>
<dbReference type="PANTHER" id="PTHR12185:SF14">
    <property type="entry name" value="CHOLESTEROL UPTAKE PROTEIN 1"/>
    <property type="match status" value="1"/>
</dbReference>
<feature type="transmembrane region" description="Helical" evidence="9">
    <location>
        <begin position="765"/>
        <end position="784"/>
    </location>
</feature>
<feature type="chain" id="PRO_5039934315" evidence="10">
    <location>
        <begin position="28"/>
        <end position="908"/>
    </location>
</feature>
<evidence type="ECO:0000256" key="5">
    <source>
        <dbReference type="ARBA" id="ARBA00022989"/>
    </source>
</evidence>
<protein>
    <submittedName>
        <fullName evidence="12">SID1 transmembrane family member 2-like</fullName>
    </submittedName>
</protein>